<reference evidence="9 10" key="1">
    <citation type="submission" date="2019-03" db="EMBL/GenBank/DDBJ databases">
        <title>Genomic Encyclopedia of Type Strains, Phase IV (KMG-IV): sequencing the most valuable type-strain genomes for metagenomic binning, comparative biology and taxonomic classification.</title>
        <authorList>
            <person name="Goeker M."/>
        </authorList>
    </citation>
    <scope>NUCLEOTIDE SEQUENCE [LARGE SCALE GENOMIC DNA]</scope>
    <source>
        <strain evidence="9 10">DSM 10053</strain>
    </source>
</reference>
<dbReference type="Pfam" id="PF01925">
    <property type="entry name" value="TauE"/>
    <property type="match status" value="1"/>
</dbReference>
<name>A0A4R1L4L9_9PAST</name>
<keyword evidence="10" id="KW-1185">Reference proteome</keyword>
<accession>A0A4R1L4L9</accession>
<feature type="transmembrane region" description="Helical" evidence="8">
    <location>
        <begin position="70"/>
        <end position="90"/>
    </location>
</feature>
<evidence type="ECO:0000256" key="6">
    <source>
        <dbReference type="ARBA" id="ARBA00022989"/>
    </source>
</evidence>
<feature type="transmembrane region" description="Helical" evidence="8">
    <location>
        <begin position="6"/>
        <end position="30"/>
    </location>
</feature>
<gene>
    <name evidence="9" type="ORF">EV692_0229</name>
</gene>
<evidence type="ECO:0000256" key="1">
    <source>
        <dbReference type="ARBA" id="ARBA00004651"/>
    </source>
</evidence>
<evidence type="ECO:0000256" key="7">
    <source>
        <dbReference type="ARBA" id="ARBA00023136"/>
    </source>
</evidence>
<evidence type="ECO:0000256" key="3">
    <source>
        <dbReference type="ARBA" id="ARBA00022448"/>
    </source>
</evidence>
<evidence type="ECO:0000256" key="2">
    <source>
        <dbReference type="ARBA" id="ARBA00009142"/>
    </source>
</evidence>
<sequence>MLYIAIILASILHGITGMGFPMIGTVALSLHMPLSHAIVMLAIPCAMMSLLVLWVKPKTQKLTLWAYCQYYWRLILFSVIGSILGVKLLLIVSDAFLYLVMAVVTLYYAITGLLSQYTSIQPFNVKNTHYNQIIFGFIAGLVGSSTNAMSPILMMYLLNRSDNKDEIVKVSNICYLLSKLLQISLLHQELSYLFSTQYVMLCLIMLISIVFLFMGVYIRPKLSTLFFRNLVYVVLLILGLKVEASGLMAVLLV</sequence>
<evidence type="ECO:0000256" key="8">
    <source>
        <dbReference type="RuleBase" id="RU363041"/>
    </source>
</evidence>
<dbReference type="InterPro" id="IPR002781">
    <property type="entry name" value="TM_pro_TauE-like"/>
</dbReference>
<evidence type="ECO:0000313" key="9">
    <source>
        <dbReference type="EMBL" id="TCK71169.1"/>
    </source>
</evidence>
<keyword evidence="7 8" id="KW-0472">Membrane</keyword>
<dbReference type="InterPro" id="IPR052017">
    <property type="entry name" value="TSUP"/>
</dbReference>
<feature type="transmembrane region" description="Helical" evidence="8">
    <location>
        <begin position="95"/>
        <end position="114"/>
    </location>
</feature>
<comment type="subcellular location">
    <subcellularLocation>
        <location evidence="1 8">Cell membrane</location>
        <topology evidence="1 8">Multi-pass membrane protein</topology>
    </subcellularLocation>
</comment>
<feature type="transmembrane region" description="Helical" evidence="8">
    <location>
        <begin position="230"/>
        <end position="252"/>
    </location>
</feature>
<dbReference type="GO" id="GO:0005886">
    <property type="term" value="C:plasma membrane"/>
    <property type="evidence" value="ECO:0007669"/>
    <property type="project" value="UniProtKB-SubCell"/>
</dbReference>
<evidence type="ECO:0000313" key="10">
    <source>
        <dbReference type="Proteomes" id="UP000295496"/>
    </source>
</evidence>
<comment type="caution">
    <text evidence="9">The sequence shown here is derived from an EMBL/GenBank/DDBJ whole genome shotgun (WGS) entry which is preliminary data.</text>
</comment>
<dbReference type="Proteomes" id="UP000295496">
    <property type="component" value="Unassembled WGS sequence"/>
</dbReference>
<proteinExistence type="inferred from homology"/>
<dbReference type="RefSeq" id="WP_132299717.1">
    <property type="nucleotide sequence ID" value="NZ_CP170642.1"/>
</dbReference>
<keyword evidence="4 8" id="KW-1003">Cell membrane</keyword>
<keyword evidence="6 8" id="KW-1133">Transmembrane helix</keyword>
<dbReference type="PANTHER" id="PTHR30269:SF32">
    <property type="entry name" value="MEMBRANE TRANSPORTER PROTEIN-RELATED"/>
    <property type="match status" value="1"/>
</dbReference>
<feature type="transmembrane region" description="Helical" evidence="8">
    <location>
        <begin position="37"/>
        <end position="55"/>
    </location>
</feature>
<dbReference type="OrthoDB" id="6656470at2"/>
<dbReference type="EMBL" id="SMGJ01000001">
    <property type="protein sequence ID" value="TCK71169.1"/>
    <property type="molecule type" value="Genomic_DNA"/>
</dbReference>
<comment type="similarity">
    <text evidence="2 8">Belongs to the 4-toluene sulfonate uptake permease (TSUP) (TC 2.A.102) family.</text>
</comment>
<dbReference type="PANTHER" id="PTHR30269">
    <property type="entry name" value="TRANSMEMBRANE PROTEIN YFCA"/>
    <property type="match status" value="1"/>
</dbReference>
<keyword evidence="5 8" id="KW-0812">Transmembrane</keyword>
<dbReference type="AlphaFoldDB" id="A0A4R1L4L9"/>
<feature type="transmembrane region" description="Helical" evidence="8">
    <location>
        <begin position="134"/>
        <end position="158"/>
    </location>
</feature>
<evidence type="ECO:0000256" key="4">
    <source>
        <dbReference type="ARBA" id="ARBA00022475"/>
    </source>
</evidence>
<feature type="transmembrane region" description="Helical" evidence="8">
    <location>
        <begin position="198"/>
        <end position="218"/>
    </location>
</feature>
<keyword evidence="3" id="KW-0813">Transport</keyword>
<organism evidence="9 10">
    <name type="scientific">Lonepinella koalarum</name>
    <dbReference type="NCBI Taxonomy" id="53417"/>
    <lineage>
        <taxon>Bacteria</taxon>
        <taxon>Pseudomonadati</taxon>
        <taxon>Pseudomonadota</taxon>
        <taxon>Gammaproteobacteria</taxon>
        <taxon>Pasteurellales</taxon>
        <taxon>Pasteurellaceae</taxon>
        <taxon>Lonepinella</taxon>
    </lineage>
</organism>
<evidence type="ECO:0000256" key="5">
    <source>
        <dbReference type="ARBA" id="ARBA00022692"/>
    </source>
</evidence>
<protein>
    <recommendedName>
        <fullName evidence="8">Probable membrane transporter protein</fullName>
    </recommendedName>
</protein>